<evidence type="ECO:0000313" key="2">
    <source>
        <dbReference type="EMBL" id="GAA5226048.1"/>
    </source>
</evidence>
<proteinExistence type="predicted"/>
<evidence type="ECO:0000256" key="1">
    <source>
        <dbReference type="SAM" id="MobiDB-lite"/>
    </source>
</evidence>
<sequence>MQVSRRRTGRTMRLRLGLGLGLMVFVLPLVGCVPLDGDRSGQDQDTGTNASQDCGDPVATAGKPRAEGWQMITAMELDTTADGSTTKVFLDTGFVPALFGGKDTPTDLAPLLQLVNQDTGYDTTGTASEIEAVSRHLSGVQAPGKSLSYKAMEVLSVPITLKCGTQRTNLTLRTSNQSETGLIDCSLPWNAVQGSAGAMARTQYCPRGWPEPD</sequence>
<dbReference type="EMBL" id="BAABLK010000009">
    <property type="protein sequence ID" value="GAA5226048.1"/>
    <property type="molecule type" value="Genomic_DNA"/>
</dbReference>
<evidence type="ECO:0000313" key="3">
    <source>
        <dbReference type="Proteomes" id="UP001501257"/>
    </source>
</evidence>
<evidence type="ECO:0008006" key="4">
    <source>
        <dbReference type="Google" id="ProtNLM"/>
    </source>
</evidence>
<name>A0ABP9TJS6_9MICC</name>
<dbReference type="RefSeq" id="WP_210099307.1">
    <property type="nucleotide sequence ID" value="NZ_BAABLK010000009.1"/>
</dbReference>
<keyword evidence="3" id="KW-1185">Reference proteome</keyword>
<organism evidence="2 3">
    <name type="scientific">Paeniglutamicibacter antarcticus</name>
    <dbReference type="NCBI Taxonomy" id="494023"/>
    <lineage>
        <taxon>Bacteria</taxon>
        <taxon>Bacillati</taxon>
        <taxon>Actinomycetota</taxon>
        <taxon>Actinomycetes</taxon>
        <taxon>Micrococcales</taxon>
        <taxon>Micrococcaceae</taxon>
        <taxon>Paeniglutamicibacter</taxon>
    </lineage>
</organism>
<accession>A0ABP9TJS6</accession>
<feature type="region of interest" description="Disordered" evidence="1">
    <location>
        <begin position="39"/>
        <end position="63"/>
    </location>
</feature>
<protein>
    <recommendedName>
        <fullName evidence="4">Lipoprotein</fullName>
    </recommendedName>
</protein>
<feature type="compositionally biased region" description="Polar residues" evidence="1">
    <location>
        <begin position="43"/>
        <end position="52"/>
    </location>
</feature>
<gene>
    <name evidence="2" type="ORF">GCM10025778_05780</name>
</gene>
<reference evidence="3" key="1">
    <citation type="journal article" date="2019" name="Int. J. Syst. Evol. Microbiol.">
        <title>The Global Catalogue of Microorganisms (GCM) 10K type strain sequencing project: providing services to taxonomists for standard genome sequencing and annotation.</title>
        <authorList>
            <consortium name="The Broad Institute Genomics Platform"/>
            <consortium name="The Broad Institute Genome Sequencing Center for Infectious Disease"/>
            <person name="Wu L."/>
            <person name="Ma J."/>
        </authorList>
    </citation>
    <scope>NUCLEOTIDE SEQUENCE [LARGE SCALE GENOMIC DNA]</scope>
    <source>
        <strain evidence="3">JCM 18952</strain>
    </source>
</reference>
<dbReference type="Proteomes" id="UP001501257">
    <property type="component" value="Unassembled WGS sequence"/>
</dbReference>
<comment type="caution">
    <text evidence="2">The sequence shown here is derived from an EMBL/GenBank/DDBJ whole genome shotgun (WGS) entry which is preliminary data.</text>
</comment>